<evidence type="ECO:0000256" key="4">
    <source>
        <dbReference type="ARBA" id="ARBA00023242"/>
    </source>
</evidence>
<dbReference type="InterPro" id="IPR036570">
    <property type="entry name" value="HORMA_dom_sf"/>
</dbReference>
<dbReference type="InterPro" id="IPR051294">
    <property type="entry name" value="HORMA_MeioticProgression"/>
</dbReference>
<comment type="subcellular location">
    <subcellularLocation>
        <location evidence="2">Chromosome</location>
    </subcellularLocation>
    <subcellularLocation>
        <location evidence="1">Nucleus</location>
    </subcellularLocation>
</comment>
<protein>
    <recommendedName>
        <fullName evidence="7">HORMA domain-containing protein</fullName>
    </recommendedName>
</protein>
<evidence type="ECO:0000256" key="3">
    <source>
        <dbReference type="ARBA" id="ARBA00022454"/>
    </source>
</evidence>
<feature type="compositionally biased region" description="Basic residues" evidence="6">
    <location>
        <begin position="532"/>
        <end position="545"/>
    </location>
</feature>
<dbReference type="PANTHER" id="PTHR48225:SF7">
    <property type="entry name" value="MEIOSIS-SPECIFIC PROTEIN HOP1"/>
    <property type="match status" value="1"/>
</dbReference>
<sequence>MTATGTITSQAVTEWVKLFPRTVTETYTSSVTFMKQLTVIAVSTITYLKNVFPEESYTVESFGGIRLRILKKKCKDELAQFVSTALTQAFEAFDKKYLHQLALCFYDGECKLENLIEYHVFEFSYNPDGVTMDVHSKNRDSAKRSTRYSFDNVRDRTIHMIRSCVVIMQTCQNELPSTYDVSLRLYYNDSAPEGYQAPGFLSTSESEDHIEGTLAEAVKLGWVETPYHKLVTRTYCKEAMISSHDAIPSQNPPAMTQDQGDDFNPREGDQRSTPGPEVSAGQLLCSCNRTDVEDQNLLLTCIHCGRLQHASCYGVRRQHVANIRHTCVECGAQHADSVTDPRLDDLTPHKRECLCIFRRTLDWCAQESSVSATQLVDKFDMSHVNATKLMKLLHSHGIIEEDSGSDQTSSRQIIHNQLERVMVKFFQNEEQNIVDRLLAETLSQTSKSDPVGDVLSPMEKVSLQTASTLGRVVQPEVIKVPEDSMLKEYREAILTNQVVDEEMPLSGNHNPVKDMEKIGKPGKRKLSDGTKRGVRTKRAKTTKKI</sequence>
<dbReference type="GO" id="GO:0051321">
    <property type="term" value="P:meiotic cell cycle"/>
    <property type="evidence" value="ECO:0007669"/>
    <property type="project" value="UniProtKB-KW"/>
</dbReference>
<dbReference type="PANTHER" id="PTHR48225">
    <property type="entry name" value="HORMA DOMAIN-CONTAINING PROTEIN 1"/>
    <property type="match status" value="1"/>
</dbReference>
<keyword evidence="4" id="KW-0539">Nucleus</keyword>
<feature type="compositionally biased region" description="Basic and acidic residues" evidence="6">
    <location>
        <begin position="511"/>
        <end position="531"/>
    </location>
</feature>
<reference evidence="8" key="1">
    <citation type="journal article" date="2016" name="Insect Biochem. Mol. Biol.">
        <title>Multifaceted biological insights from a draft genome sequence of the tobacco hornworm moth, Manduca sexta.</title>
        <authorList>
            <person name="Kanost M.R."/>
            <person name="Arrese E.L."/>
            <person name="Cao X."/>
            <person name="Chen Y.R."/>
            <person name="Chellapilla S."/>
            <person name="Goldsmith M.R."/>
            <person name="Grosse-Wilde E."/>
            <person name="Heckel D.G."/>
            <person name="Herndon N."/>
            <person name="Jiang H."/>
            <person name="Papanicolaou A."/>
            <person name="Qu J."/>
            <person name="Soulages J.L."/>
            <person name="Vogel H."/>
            <person name="Walters J."/>
            <person name="Waterhouse R.M."/>
            <person name="Ahn S.J."/>
            <person name="Almeida F.C."/>
            <person name="An C."/>
            <person name="Aqrawi P."/>
            <person name="Bretschneider A."/>
            <person name="Bryant W.B."/>
            <person name="Bucks S."/>
            <person name="Chao H."/>
            <person name="Chevignon G."/>
            <person name="Christen J.M."/>
            <person name="Clarke D.F."/>
            <person name="Dittmer N.T."/>
            <person name="Ferguson L.C.F."/>
            <person name="Garavelou S."/>
            <person name="Gordon K.H.J."/>
            <person name="Gunaratna R.T."/>
            <person name="Han Y."/>
            <person name="Hauser F."/>
            <person name="He Y."/>
            <person name="Heidel-Fischer H."/>
            <person name="Hirsh A."/>
            <person name="Hu Y."/>
            <person name="Jiang H."/>
            <person name="Kalra D."/>
            <person name="Klinner C."/>
            <person name="Konig C."/>
            <person name="Kovar C."/>
            <person name="Kroll A.R."/>
            <person name="Kuwar S.S."/>
            <person name="Lee S.L."/>
            <person name="Lehman R."/>
            <person name="Li K."/>
            <person name="Li Z."/>
            <person name="Liang H."/>
            <person name="Lovelace S."/>
            <person name="Lu Z."/>
            <person name="Mansfield J.H."/>
            <person name="McCulloch K.J."/>
            <person name="Mathew T."/>
            <person name="Morton B."/>
            <person name="Muzny D.M."/>
            <person name="Neunemann D."/>
            <person name="Ongeri F."/>
            <person name="Pauchet Y."/>
            <person name="Pu L.L."/>
            <person name="Pyrousis I."/>
            <person name="Rao X.J."/>
            <person name="Redding A."/>
            <person name="Roesel C."/>
            <person name="Sanchez-Gracia A."/>
            <person name="Schaack S."/>
            <person name="Shukla A."/>
            <person name="Tetreau G."/>
            <person name="Wang Y."/>
            <person name="Xiong G.H."/>
            <person name="Traut W."/>
            <person name="Walsh T.K."/>
            <person name="Worley K.C."/>
            <person name="Wu D."/>
            <person name="Wu W."/>
            <person name="Wu Y.Q."/>
            <person name="Zhang X."/>
            <person name="Zou Z."/>
            <person name="Zucker H."/>
            <person name="Briscoe A.D."/>
            <person name="Burmester T."/>
            <person name="Clem R.J."/>
            <person name="Feyereisen R."/>
            <person name="Grimmelikhuijzen C.J.P."/>
            <person name="Hamodrakas S.J."/>
            <person name="Hansson B.S."/>
            <person name="Huguet E."/>
            <person name="Jermiin L.S."/>
            <person name="Lan Q."/>
            <person name="Lehman H.K."/>
            <person name="Lorenzen M."/>
            <person name="Merzendorfer H."/>
            <person name="Michalopoulos I."/>
            <person name="Morton D.B."/>
            <person name="Muthukrishnan S."/>
            <person name="Oakeshott J.G."/>
            <person name="Palmer W."/>
            <person name="Park Y."/>
            <person name="Passarelli A.L."/>
            <person name="Rozas J."/>
            <person name="Schwartz L.M."/>
            <person name="Smith W."/>
            <person name="Southgate A."/>
            <person name="Vilcinskas A."/>
            <person name="Vogt R."/>
            <person name="Wang P."/>
            <person name="Werren J."/>
            <person name="Yu X.Q."/>
            <person name="Zhou J.J."/>
            <person name="Brown S.J."/>
            <person name="Scherer S.E."/>
            <person name="Richards S."/>
            <person name="Blissard G.W."/>
        </authorList>
    </citation>
    <scope>NUCLEOTIDE SEQUENCE</scope>
</reference>
<name>A0A921ZSS0_MANSE</name>
<evidence type="ECO:0000313" key="8">
    <source>
        <dbReference type="EMBL" id="KAG6463710.1"/>
    </source>
</evidence>
<dbReference type="GO" id="GO:0005634">
    <property type="term" value="C:nucleus"/>
    <property type="evidence" value="ECO:0007669"/>
    <property type="project" value="UniProtKB-SubCell"/>
</dbReference>
<dbReference type="Proteomes" id="UP000791440">
    <property type="component" value="Unassembled WGS sequence"/>
</dbReference>
<dbReference type="InterPro" id="IPR003511">
    <property type="entry name" value="HORMA_dom"/>
</dbReference>
<keyword evidence="9" id="KW-1185">Reference proteome</keyword>
<evidence type="ECO:0000256" key="2">
    <source>
        <dbReference type="ARBA" id="ARBA00004286"/>
    </source>
</evidence>
<evidence type="ECO:0000256" key="6">
    <source>
        <dbReference type="SAM" id="MobiDB-lite"/>
    </source>
</evidence>
<dbReference type="InterPro" id="IPR013083">
    <property type="entry name" value="Znf_RING/FYVE/PHD"/>
</dbReference>
<feature type="compositionally biased region" description="Polar residues" evidence="6">
    <location>
        <begin position="248"/>
        <end position="258"/>
    </location>
</feature>
<keyword evidence="3" id="KW-0158">Chromosome</keyword>
<dbReference type="SUPFAM" id="SSF57903">
    <property type="entry name" value="FYVE/PHD zinc finger"/>
    <property type="match status" value="1"/>
</dbReference>
<gene>
    <name evidence="8" type="ORF">O3G_MSEX014033</name>
</gene>
<dbReference type="AlphaFoldDB" id="A0A921ZSS0"/>
<proteinExistence type="predicted"/>
<accession>A0A921ZSS0</accession>
<reference evidence="8" key="2">
    <citation type="submission" date="2020-12" db="EMBL/GenBank/DDBJ databases">
        <authorList>
            <person name="Kanost M."/>
        </authorList>
    </citation>
    <scope>NUCLEOTIDE SEQUENCE</scope>
</reference>
<dbReference type="Gene3D" id="3.30.40.10">
    <property type="entry name" value="Zinc/RING finger domain, C3HC4 (zinc finger)"/>
    <property type="match status" value="1"/>
</dbReference>
<feature type="region of interest" description="Disordered" evidence="6">
    <location>
        <begin position="245"/>
        <end position="277"/>
    </location>
</feature>
<evidence type="ECO:0000259" key="7">
    <source>
        <dbReference type="PROSITE" id="PS50815"/>
    </source>
</evidence>
<dbReference type="InterPro" id="IPR011011">
    <property type="entry name" value="Znf_FYVE_PHD"/>
</dbReference>
<feature type="domain" description="HORMA" evidence="7">
    <location>
        <begin position="28"/>
        <end position="234"/>
    </location>
</feature>
<dbReference type="EMBL" id="JH669023">
    <property type="protein sequence ID" value="KAG6463710.1"/>
    <property type="molecule type" value="Genomic_DNA"/>
</dbReference>
<dbReference type="SUPFAM" id="SSF56019">
    <property type="entry name" value="The spindle assembly checkpoint protein mad2"/>
    <property type="match status" value="1"/>
</dbReference>
<feature type="region of interest" description="Disordered" evidence="6">
    <location>
        <begin position="503"/>
        <end position="545"/>
    </location>
</feature>
<dbReference type="Pfam" id="PF02301">
    <property type="entry name" value="HORMA"/>
    <property type="match status" value="1"/>
</dbReference>
<organism evidence="8 9">
    <name type="scientific">Manduca sexta</name>
    <name type="common">Tobacco hawkmoth</name>
    <name type="synonym">Tobacco hornworm</name>
    <dbReference type="NCBI Taxonomy" id="7130"/>
    <lineage>
        <taxon>Eukaryota</taxon>
        <taxon>Metazoa</taxon>
        <taxon>Ecdysozoa</taxon>
        <taxon>Arthropoda</taxon>
        <taxon>Hexapoda</taxon>
        <taxon>Insecta</taxon>
        <taxon>Pterygota</taxon>
        <taxon>Neoptera</taxon>
        <taxon>Endopterygota</taxon>
        <taxon>Lepidoptera</taxon>
        <taxon>Glossata</taxon>
        <taxon>Ditrysia</taxon>
        <taxon>Bombycoidea</taxon>
        <taxon>Sphingidae</taxon>
        <taxon>Sphinginae</taxon>
        <taxon>Sphingini</taxon>
        <taxon>Manduca</taxon>
    </lineage>
</organism>
<comment type="caution">
    <text evidence="8">The sequence shown here is derived from an EMBL/GenBank/DDBJ whole genome shotgun (WGS) entry which is preliminary data.</text>
</comment>
<evidence type="ECO:0000256" key="5">
    <source>
        <dbReference type="ARBA" id="ARBA00023254"/>
    </source>
</evidence>
<keyword evidence="5" id="KW-0469">Meiosis</keyword>
<evidence type="ECO:0000313" key="9">
    <source>
        <dbReference type="Proteomes" id="UP000791440"/>
    </source>
</evidence>
<dbReference type="PROSITE" id="PS50815">
    <property type="entry name" value="HORMA"/>
    <property type="match status" value="1"/>
</dbReference>
<dbReference type="Gene3D" id="3.30.900.10">
    <property type="entry name" value="HORMA domain"/>
    <property type="match status" value="1"/>
</dbReference>
<evidence type="ECO:0000256" key="1">
    <source>
        <dbReference type="ARBA" id="ARBA00004123"/>
    </source>
</evidence>
<dbReference type="GO" id="GO:0005694">
    <property type="term" value="C:chromosome"/>
    <property type="evidence" value="ECO:0007669"/>
    <property type="project" value="UniProtKB-SubCell"/>
</dbReference>